<comment type="caution">
    <text evidence="2">The sequence shown here is derived from an EMBL/GenBank/DDBJ whole genome shotgun (WGS) entry which is preliminary data.</text>
</comment>
<keyword evidence="3" id="KW-1185">Reference proteome</keyword>
<dbReference type="OrthoDB" id="2641274at2759"/>
<evidence type="ECO:0000313" key="3">
    <source>
        <dbReference type="Proteomes" id="UP000714275"/>
    </source>
</evidence>
<reference evidence="2" key="1">
    <citation type="journal article" date="2020" name="New Phytol.">
        <title>Comparative genomics reveals dynamic genome evolution in host specialist ectomycorrhizal fungi.</title>
        <authorList>
            <person name="Lofgren L.A."/>
            <person name="Nguyen N.H."/>
            <person name="Vilgalys R."/>
            <person name="Ruytinx J."/>
            <person name="Liao H.L."/>
            <person name="Branco S."/>
            <person name="Kuo A."/>
            <person name="LaButti K."/>
            <person name="Lipzen A."/>
            <person name="Andreopoulos W."/>
            <person name="Pangilinan J."/>
            <person name="Riley R."/>
            <person name="Hundley H."/>
            <person name="Na H."/>
            <person name="Barry K."/>
            <person name="Grigoriev I.V."/>
            <person name="Stajich J.E."/>
            <person name="Kennedy P.G."/>
        </authorList>
    </citation>
    <scope>NUCLEOTIDE SEQUENCE</scope>
    <source>
        <strain evidence="2">DOB743</strain>
    </source>
</reference>
<proteinExistence type="predicted"/>
<name>A0A9P6ZPS5_9AGAM</name>
<accession>A0A9P6ZPS5</accession>
<dbReference type="AlphaFoldDB" id="A0A9P6ZPS5"/>
<dbReference type="Proteomes" id="UP000714275">
    <property type="component" value="Unassembled WGS sequence"/>
</dbReference>
<feature type="coiled-coil region" evidence="1">
    <location>
        <begin position="295"/>
        <end position="347"/>
    </location>
</feature>
<evidence type="ECO:0000313" key="2">
    <source>
        <dbReference type="EMBL" id="KAG1774442.1"/>
    </source>
</evidence>
<sequence>MSLQQDEINRSSISRFLAALFRPFRIMSEPPPRLTNLHFHSPHGPSCMPVLEWHSQMADSSNYWDKNRDNHYMKCSLRRIEYYKCTPSAPSPSASCCMQRFNRNGDVEREFLVLYFSHWINGSSAEAVVSVDRDVYPQHTSSKQSSELIDTPSPKTCTYDTAYLLGSPRDLARNLIFAYGPYKKLCTLPFSLSSAPSALEVSTVLSVIHQQAPAHHLYEHESYWFADTAWRSLVKLFSGNEESCRNHSAFSRCRRITLGSSDQSVKAVCDAYQPEWQRMLEMVEQRHEAERAKLVARVQAEIEAENRERQHEIDQMREESRVRQHEIDQMRAEIEQLRLDVAASEGRTG</sequence>
<gene>
    <name evidence="2" type="ORF">EV702DRAFT_1123831</name>
</gene>
<organism evidence="2 3">
    <name type="scientific">Suillus placidus</name>
    <dbReference type="NCBI Taxonomy" id="48579"/>
    <lineage>
        <taxon>Eukaryota</taxon>
        <taxon>Fungi</taxon>
        <taxon>Dikarya</taxon>
        <taxon>Basidiomycota</taxon>
        <taxon>Agaricomycotina</taxon>
        <taxon>Agaricomycetes</taxon>
        <taxon>Agaricomycetidae</taxon>
        <taxon>Boletales</taxon>
        <taxon>Suillineae</taxon>
        <taxon>Suillaceae</taxon>
        <taxon>Suillus</taxon>
    </lineage>
</organism>
<dbReference type="EMBL" id="JABBWD010000041">
    <property type="protein sequence ID" value="KAG1774442.1"/>
    <property type="molecule type" value="Genomic_DNA"/>
</dbReference>
<evidence type="ECO:0000256" key="1">
    <source>
        <dbReference type="SAM" id="Coils"/>
    </source>
</evidence>
<protein>
    <submittedName>
        <fullName evidence="2">Uncharacterized protein</fullName>
    </submittedName>
</protein>
<keyword evidence="1" id="KW-0175">Coiled coil</keyword>